<reference evidence="3 4" key="1">
    <citation type="submission" date="2014-09" db="EMBL/GenBank/DDBJ databases">
        <title>Genome sequences of Lysobacter dokdonensis DS-58.</title>
        <authorList>
            <person name="Kim J.F."/>
            <person name="Kwak M.-J."/>
        </authorList>
    </citation>
    <scope>NUCLEOTIDE SEQUENCE [LARGE SCALE GENOMIC DNA]</scope>
    <source>
        <strain evidence="3 4">DS-58</strain>
    </source>
</reference>
<evidence type="ECO:0000313" key="3">
    <source>
        <dbReference type="EMBL" id="KGQ20438.1"/>
    </source>
</evidence>
<keyword evidence="1" id="KW-0732">Signal</keyword>
<dbReference type="PATRIC" id="fig|1300345.3.peg.296"/>
<dbReference type="AlphaFoldDB" id="A0A0A2WKU7"/>
<accession>A0A0A2WKU7</accession>
<keyword evidence="4" id="KW-1185">Reference proteome</keyword>
<sequence length="211" mass="22160">MDRRCFAWLIGVALCIAAGPAAARFLSVDPAPAAGARHAYADANPMARTDPDGRQSIAWVAAHGQPPPDGRHAAAAQAHGDGQLGGARVLVALFLSQFADGPGGLAASPANLLRGIRSEARILAALGEVKNTRPIDTPHGRTIPDFENPTQVGEIKDARRVAMSPQLRAQLEHAQRTGRTHVVVTGTHTHVTSTVEQATTIVRRDDLGPPP</sequence>
<feature type="domain" description="Tox-REase-7" evidence="2">
    <location>
        <begin position="116"/>
        <end position="193"/>
    </location>
</feature>
<evidence type="ECO:0000256" key="1">
    <source>
        <dbReference type="SAM" id="SignalP"/>
    </source>
</evidence>
<protein>
    <recommendedName>
        <fullName evidence="2">Tox-REase-7 domain-containing protein</fullName>
    </recommendedName>
</protein>
<gene>
    <name evidence="3" type="ORF">LF41_975</name>
</gene>
<dbReference type="STRING" id="1300345.LF41_975"/>
<dbReference type="EMBL" id="JRKJ01000002">
    <property type="protein sequence ID" value="KGQ20438.1"/>
    <property type="molecule type" value="Genomic_DNA"/>
</dbReference>
<dbReference type="Proteomes" id="UP000030518">
    <property type="component" value="Unassembled WGS sequence"/>
</dbReference>
<proteinExistence type="predicted"/>
<comment type="caution">
    <text evidence="3">The sequence shown here is derived from an EMBL/GenBank/DDBJ whole genome shotgun (WGS) entry which is preliminary data.</text>
</comment>
<dbReference type="RefSeq" id="WP_036164781.1">
    <property type="nucleotide sequence ID" value="NZ_JRKJ01000002.1"/>
</dbReference>
<feature type="signal peptide" evidence="1">
    <location>
        <begin position="1"/>
        <end position="23"/>
    </location>
</feature>
<evidence type="ECO:0000259" key="2">
    <source>
        <dbReference type="Pfam" id="PF15649"/>
    </source>
</evidence>
<dbReference type="Pfam" id="PF15649">
    <property type="entry name" value="Tox-REase-7"/>
    <property type="match status" value="1"/>
</dbReference>
<organism evidence="3 4">
    <name type="scientific">Lysobacter dokdonensis DS-58</name>
    <dbReference type="NCBI Taxonomy" id="1300345"/>
    <lineage>
        <taxon>Bacteria</taxon>
        <taxon>Pseudomonadati</taxon>
        <taxon>Pseudomonadota</taxon>
        <taxon>Gammaproteobacteria</taxon>
        <taxon>Lysobacterales</taxon>
        <taxon>Lysobacteraceae</taxon>
        <taxon>Noviluteimonas</taxon>
    </lineage>
</organism>
<dbReference type="OrthoDB" id="9997303at2"/>
<feature type="chain" id="PRO_5001996380" description="Tox-REase-7 domain-containing protein" evidence="1">
    <location>
        <begin position="24"/>
        <end position="211"/>
    </location>
</feature>
<dbReference type="InterPro" id="IPR028903">
    <property type="entry name" value="Tox-REase-7_dom"/>
</dbReference>
<evidence type="ECO:0000313" key="4">
    <source>
        <dbReference type="Proteomes" id="UP000030518"/>
    </source>
</evidence>
<name>A0A0A2WKU7_9GAMM</name>